<dbReference type="AlphaFoldDB" id="A0A2H4S6M0"/>
<dbReference type="VEuPathDB" id="FungiDB:CCM_06026"/>
<reference evidence="2 3" key="1">
    <citation type="journal article" date="2017" name="BMC Genomics">
        <title>Chromosome level assembly and secondary metabolite potential of the parasitic fungus Cordyceps militaris.</title>
        <authorList>
            <person name="Kramer G.J."/>
            <person name="Nodwell J.R."/>
        </authorList>
    </citation>
    <scope>NUCLEOTIDE SEQUENCE [LARGE SCALE GENOMIC DNA]</scope>
    <source>
        <strain evidence="2 3">ATCC 34164</strain>
    </source>
</reference>
<protein>
    <submittedName>
        <fullName evidence="2">Uncharacterized protein</fullName>
    </submittedName>
</protein>
<name>A0A2H4S6M0_CORMI</name>
<dbReference type="VEuPathDB" id="FungiDB:A9K55_003390"/>
<dbReference type="EMBL" id="CP023322">
    <property type="protein sequence ID" value="ATY58765.1"/>
    <property type="molecule type" value="Genomic_DNA"/>
</dbReference>
<feature type="region of interest" description="Disordered" evidence="1">
    <location>
        <begin position="75"/>
        <end position="130"/>
    </location>
</feature>
<sequence>MIAPFGTSKRSSSSHTLLPDLEKAEAVHVETVEAEEEASSPLSSADLTSDQVRALVLDAFDSASCQLHSAPEEGILEPIAPPPAAEMVNRGSGSGPRSPRLVEIKTNDAVAEPEAAPKEKPRLEEPQKADRGSFIYVPGLGFLYQDDDMELGK</sequence>
<evidence type="ECO:0000313" key="2">
    <source>
        <dbReference type="EMBL" id="ATY58765.1"/>
    </source>
</evidence>
<feature type="region of interest" description="Disordered" evidence="1">
    <location>
        <begin position="1"/>
        <end position="24"/>
    </location>
</feature>
<organism evidence="2 3">
    <name type="scientific">Cordyceps militaris</name>
    <name type="common">Caterpillar fungus</name>
    <name type="synonym">Clavaria militaris</name>
    <dbReference type="NCBI Taxonomy" id="73501"/>
    <lineage>
        <taxon>Eukaryota</taxon>
        <taxon>Fungi</taxon>
        <taxon>Dikarya</taxon>
        <taxon>Ascomycota</taxon>
        <taxon>Pezizomycotina</taxon>
        <taxon>Sordariomycetes</taxon>
        <taxon>Hypocreomycetidae</taxon>
        <taxon>Hypocreales</taxon>
        <taxon>Cordycipitaceae</taxon>
        <taxon>Cordyceps</taxon>
    </lineage>
</organism>
<dbReference type="OMA" id="CQLHSAP"/>
<proteinExistence type="predicted"/>
<feature type="compositionally biased region" description="Basic and acidic residues" evidence="1">
    <location>
        <begin position="115"/>
        <end position="130"/>
    </location>
</feature>
<evidence type="ECO:0000256" key="1">
    <source>
        <dbReference type="SAM" id="MobiDB-lite"/>
    </source>
</evidence>
<dbReference type="Proteomes" id="UP000323067">
    <property type="component" value="Chromosome iv"/>
</dbReference>
<evidence type="ECO:0000313" key="3">
    <source>
        <dbReference type="Proteomes" id="UP000323067"/>
    </source>
</evidence>
<accession>A0A2H4S6M0</accession>
<gene>
    <name evidence="2" type="ORF">A9K55_003390</name>
</gene>